<feature type="non-terminal residue" evidence="1">
    <location>
        <position position="1"/>
    </location>
</feature>
<dbReference type="Proteomes" id="UP001328107">
    <property type="component" value="Unassembled WGS sequence"/>
</dbReference>
<comment type="caution">
    <text evidence="1">The sequence shown here is derived from an EMBL/GenBank/DDBJ whole genome shotgun (WGS) entry which is preliminary data.</text>
</comment>
<dbReference type="AlphaFoldDB" id="A0AAN4Z358"/>
<feature type="non-terminal residue" evidence="1">
    <location>
        <position position="178"/>
    </location>
</feature>
<dbReference type="EMBL" id="BTRK01000001">
    <property type="protein sequence ID" value="GMR30400.1"/>
    <property type="molecule type" value="Genomic_DNA"/>
</dbReference>
<name>A0AAN4Z358_9BILA</name>
<evidence type="ECO:0000313" key="1">
    <source>
        <dbReference type="EMBL" id="GMR30400.1"/>
    </source>
</evidence>
<proteinExistence type="predicted"/>
<evidence type="ECO:0000313" key="2">
    <source>
        <dbReference type="Proteomes" id="UP001328107"/>
    </source>
</evidence>
<keyword evidence="2" id="KW-1185">Reference proteome</keyword>
<sequence>PNFNFAADVGTGAAGAINAATQAFTNALLGIGGSMIDGAAGLGKAGLTGAAGVGGALGSAAAGAASAAGKGASSLGGSLGGALDFGASGSGNAQLEATIAKYLAAAAAGKGFDASSMIEIAMRNPAIRAAIEAAVAAAMSGQLNGSGSLSLGPLGLVKAEAGVKKSVDGTMGGAAGIA</sequence>
<protein>
    <submittedName>
        <fullName evidence="1">Uncharacterized protein</fullName>
    </submittedName>
</protein>
<gene>
    <name evidence="1" type="ORF">PMAYCL1PPCAC_00595</name>
</gene>
<organism evidence="1 2">
    <name type="scientific">Pristionchus mayeri</name>
    <dbReference type="NCBI Taxonomy" id="1317129"/>
    <lineage>
        <taxon>Eukaryota</taxon>
        <taxon>Metazoa</taxon>
        <taxon>Ecdysozoa</taxon>
        <taxon>Nematoda</taxon>
        <taxon>Chromadorea</taxon>
        <taxon>Rhabditida</taxon>
        <taxon>Rhabditina</taxon>
        <taxon>Diplogasteromorpha</taxon>
        <taxon>Diplogasteroidea</taxon>
        <taxon>Neodiplogasteridae</taxon>
        <taxon>Pristionchus</taxon>
    </lineage>
</organism>
<reference evidence="2" key="1">
    <citation type="submission" date="2022-10" db="EMBL/GenBank/DDBJ databases">
        <title>Genome assembly of Pristionchus species.</title>
        <authorList>
            <person name="Yoshida K."/>
            <person name="Sommer R.J."/>
        </authorList>
    </citation>
    <scope>NUCLEOTIDE SEQUENCE [LARGE SCALE GENOMIC DNA]</scope>
    <source>
        <strain evidence="2">RS5460</strain>
    </source>
</reference>
<accession>A0AAN4Z358</accession>